<reference evidence="1" key="1">
    <citation type="submission" date="2021-02" db="EMBL/GenBank/DDBJ databases">
        <title>Comparative genomics reveals that relaxation of natural selection precedes convergent phenotypic evolution of cavefish.</title>
        <authorList>
            <person name="Peng Z."/>
        </authorList>
    </citation>
    <scope>NUCLEOTIDE SEQUENCE</scope>
    <source>
        <tissue evidence="1">Muscle</tissue>
    </source>
</reference>
<dbReference type="AlphaFoldDB" id="A0A9W7TSM8"/>
<proteinExistence type="predicted"/>
<sequence>MTVDLLSVENVTLTTTMGNKAMMKRSDSWVNMWSHEAHSLHQKVSKFTATVLKTTVKLNQTYRFI</sequence>
<evidence type="ECO:0000313" key="2">
    <source>
        <dbReference type="Proteomes" id="UP001059041"/>
    </source>
</evidence>
<name>A0A9W7TSM8_TRIRA</name>
<protein>
    <submittedName>
        <fullName evidence="1">Uncharacterized protein</fullName>
    </submittedName>
</protein>
<organism evidence="1 2">
    <name type="scientific">Triplophysa rosa</name>
    <name type="common">Cave loach</name>
    <dbReference type="NCBI Taxonomy" id="992332"/>
    <lineage>
        <taxon>Eukaryota</taxon>
        <taxon>Metazoa</taxon>
        <taxon>Chordata</taxon>
        <taxon>Craniata</taxon>
        <taxon>Vertebrata</taxon>
        <taxon>Euteleostomi</taxon>
        <taxon>Actinopterygii</taxon>
        <taxon>Neopterygii</taxon>
        <taxon>Teleostei</taxon>
        <taxon>Ostariophysi</taxon>
        <taxon>Cypriniformes</taxon>
        <taxon>Nemacheilidae</taxon>
        <taxon>Triplophysa</taxon>
    </lineage>
</organism>
<keyword evidence="2" id="KW-1185">Reference proteome</keyword>
<dbReference type="EMBL" id="JAFHDT010000010">
    <property type="protein sequence ID" value="KAI7804640.1"/>
    <property type="molecule type" value="Genomic_DNA"/>
</dbReference>
<evidence type="ECO:0000313" key="1">
    <source>
        <dbReference type="EMBL" id="KAI7804640.1"/>
    </source>
</evidence>
<feature type="non-terminal residue" evidence="1">
    <location>
        <position position="65"/>
    </location>
</feature>
<dbReference type="Proteomes" id="UP001059041">
    <property type="component" value="Linkage Group LG10"/>
</dbReference>
<gene>
    <name evidence="1" type="ORF">IRJ41_015757</name>
</gene>
<accession>A0A9W7TSM8</accession>
<comment type="caution">
    <text evidence="1">The sequence shown here is derived from an EMBL/GenBank/DDBJ whole genome shotgun (WGS) entry which is preliminary data.</text>
</comment>